<keyword evidence="21" id="KW-1185">Reference proteome</keyword>
<dbReference type="CDD" id="cd11304">
    <property type="entry name" value="Cadherin_repeat"/>
    <property type="match status" value="1"/>
</dbReference>
<dbReference type="GO" id="GO:0007156">
    <property type="term" value="P:homophilic cell adhesion via plasma membrane adhesion molecules"/>
    <property type="evidence" value="ECO:0007669"/>
    <property type="project" value="InterPro"/>
</dbReference>
<evidence type="ECO:0000256" key="8">
    <source>
        <dbReference type="ARBA" id="ARBA00022989"/>
    </source>
</evidence>
<reference evidence="22" key="2">
    <citation type="submission" date="2025-08" db="UniProtKB">
        <authorList>
            <consortium name="RefSeq"/>
        </authorList>
    </citation>
    <scope>IDENTIFICATION</scope>
    <source>
        <strain evidence="22">S238N-H82</strain>
        <tissue evidence="22">Testes</tissue>
    </source>
</reference>
<gene>
    <name evidence="22" type="primary">LOC118420678</name>
</gene>
<evidence type="ECO:0000256" key="2">
    <source>
        <dbReference type="ARBA" id="ARBA00022536"/>
    </source>
</evidence>
<dbReference type="InterPro" id="IPR000742">
    <property type="entry name" value="EGF"/>
</dbReference>
<dbReference type="GO" id="GO:0007169">
    <property type="term" value="P:cell surface receptor protein tyrosine kinase signaling pathway"/>
    <property type="evidence" value="ECO:0000318"/>
    <property type="project" value="GO_Central"/>
</dbReference>
<dbReference type="PROSITE" id="PS00107">
    <property type="entry name" value="PROTEIN_KINASE_ATP"/>
    <property type="match status" value="1"/>
</dbReference>
<evidence type="ECO:0000256" key="4">
    <source>
        <dbReference type="ARBA" id="ARBA00022692"/>
    </source>
</evidence>
<dbReference type="GO" id="GO:0004714">
    <property type="term" value="F:transmembrane receptor protein tyrosine kinase activity"/>
    <property type="evidence" value="ECO:0000318"/>
    <property type="project" value="GO_Central"/>
</dbReference>
<keyword evidence="8 15" id="KW-1133">Transmembrane helix</keyword>
<dbReference type="CDD" id="cd00192">
    <property type="entry name" value="PTKc"/>
    <property type="match status" value="1"/>
</dbReference>
<protein>
    <submittedName>
        <fullName evidence="22">Proto-oncogene tyrosine-protein kinase receptor Ret-like</fullName>
    </submittedName>
</protein>
<dbReference type="InterPro" id="IPR050122">
    <property type="entry name" value="RTK"/>
</dbReference>
<dbReference type="PANTHER" id="PTHR24416">
    <property type="entry name" value="TYROSINE-PROTEIN KINASE RECEPTOR"/>
    <property type="match status" value="1"/>
</dbReference>
<dbReference type="PANTHER" id="PTHR24416:SF617">
    <property type="entry name" value="RET ONCOGENE, ISOFORM A"/>
    <property type="match status" value="1"/>
</dbReference>
<dbReference type="PROSITE" id="PS50026">
    <property type="entry name" value="EGF_3"/>
    <property type="match status" value="1"/>
</dbReference>
<dbReference type="PROSITE" id="PS50835">
    <property type="entry name" value="IG_LIKE"/>
    <property type="match status" value="1"/>
</dbReference>
<dbReference type="InterPro" id="IPR011009">
    <property type="entry name" value="Kinase-like_dom_sf"/>
</dbReference>
<dbReference type="PROSITE" id="PS50268">
    <property type="entry name" value="CADHERIN_2"/>
    <property type="match status" value="1"/>
</dbReference>
<dbReference type="KEGG" id="bfo:118420678"/>
<keyword evidence="6" id="KW-0677">Repeat</keyword>
<dbReference type="PROSITE" id="PS50011">
    <property type="entry name" value="PROTEIN_KINASE_DOM"/>
    <property type="match status" value="1"/>
</dbReference>
<feature type="domain" description="Ig-like" evidence="20">
    <location>
        <begin position="357"/>
        <end position="430"/>
    </location>
</feature>
<dbReference type="FunFam" id="2.60.40.60:FF:000273">
    <property type="entry name" value="Uncharacterized protein"/>
    <property type="match status" value="1"/>
</dbReference>
<accession>A0A9J7MYG7</accession>
<dbReference type="InterPro" id="IPR017441">
    <property type="entry name" value="Protein_kinase_ATP_BS"/>
</dbReference>
<keyword evidence="4 15" id="KW-0812">Transmembrane</keyword>
<feature type="binding site" evidence="14">
    <location>
        <position position="688"/>
    </location>
    <ligand>
        <name>ATP</name>
        <dbReference type="ChEBI" id="CHEBI:30616"/>
    </ligand>
</feature>
<dbReference type="PROSITE" id="PS00022">
    <property type="entry name" value="EGF_1"/>
    <property type="match status" value="4"/>
</dbReference>
<dbReference type="OMA" id="NTCEMPI"/>
<evidence type="ECO:0000256" key="16">
    <source>
        <dbReference type="SAM" id="SignalP"/>
    </source>
</evidence>
<keyword evidence="11" id="KW-0325">Glycoprotein</keyword>
<dbReference type="FunFam" id="2.170.300.10:FF:000022">
    <property type="entry name" value="Uncharacterized protein"/>
    <property type="match status" value="1"/>
</dbReference>
<dbReference type="SMART" id="SM00181">
    <property type="entry name" value="EGF"/>
    <property type="match status" value="4"/>
</dbReference>
<dbReference type="Proteomes" id="UP000001554">
    <property type="component" value="Chromosome 8"/>
</dbReference>
<dbReference type="Gene3D" id="2.60.40.60">
    <property type="entry name" value="Cadherins"/>
    <property type="match status" value="1"/>
</dbReference>
<evidence type="ECO:0000259" key="17">
    <source>
        <dbReference type="PROSITE" id="PS50011"/>
    </source>
</evidence>
<dbReference type="Gene3D" id="1.10.510.10">
    <property type="entry name" value="Transferase(Phosphotransferase) domain 1"/>
    <property type="match status" value="1"/>
</dbReference>
<keyword evidence="12" id="KW-0106">Calcium</keyword>
<evidence type="ECO:0000313" key="22">
    <source>
        <dbReference type="RefSeq" id="XP_035683465.1"/>
    </source>
</evidence>
<dbReference type="GO" id="GO:0005524">
    <property type="term" value="F:ATP binding"/>
    <property type="evidence" value="ECO:0007669"/>
    <property type="project" value="UniProtKB-UniRule"/>
</dbReference>
<feature type="disulfide bond" evidence="13">
    <location>
        <begin position="345"/>
        <end position="354"/>
    </location>
</feature>
<evidence type="ECO:0000256" key="11">
    <source>
        <dbReference type="ARBA" id="ARBA00023180"/>
    </source>
</evidence>
<dbReference type="GO" id="GO:0043235">
    <property type="term" value="C:receptor complex"/>
    <property type="evidence" value="ECO:0000318"/>
    <property type="project" value="GO_Central"/>
</dbReference>
<keyword evidence="2 13" id="KW-0245">EGF-like domain</keyword>
<evidence type="ECO:0000256" key="7">
    <source>
        <dbReference type="ARBA" id="ARBA00022840"/>
    </source>
</evidence>
<evidence type="ECO:0000259" key="18">
    <source>
        <dbReference type="PROSITE" id="PS50026"/>
    </source>
</evidence>
<evidence type="ECO:0000259" key="19">
    <source>
        <dbReference type="PROSITE" id="PS50268"/>
    </source>
</evidence>
<feature type="transmembrane region" description="Helical" evidence="15">
    <location>
        <begin position="585"/>
        <end position="607"/>
    </location>
</feature>
<feature type="domain" description="Cadherin" evidence="19">
    <location>
        <begin position="24"/>
        <end position="128"/>
    </location>
</feature>
<dbReference type="FunFam" id="2.60.40.10:FF:001720">
    <property type="entry name" value="Receptor protein-tyrosine kinase"/>
    <property type="match status" value="1"/>
</dbReference>
<evidence type="ECO:0000259" key="20">
    <source>
        <dbReference type="PROSITE" id="PS50835"/>
    </source>
</evidence>
<evidence type="ECO:0000256" key="1">
    <source>
        <dbReference type="ARBA" id="ARBA00004479"/>
    </source>
</evidence>
<feature type="signal peptide" evidence="16">
    <location>
        <begin position="1"/>
        <end position="24"/>
    </location>
</feature>
<dbReference type="CDD" id="cd00053">
    <property type="entry name" value="EGF"/>
    <property type="match status" value="1"/>
</dbReference>
<dbReference type="OrthoDB" id="4062651at2759"/>
<evidence type="ECO:0000256" key="10">
    <source>
        <dbReference type="ARBA" id="ARBA00023157"/>
    </source>
</evidence>
<dbReference type="InterPro" id="IPR001245">
    <property type="entry name" value="Ser-Thr/Tyr_kinase_cat_dom"/>
</dbReference>
<dbReference type="Gene3D" id="2.170.300.10">
    <property type="entry name" value="Tie2 ligand-binding domain superfamily"/>
    <property type="match status" value="2"/>
</dbReference>
<sequence>MASNLNKAFFFLFTCLILSESILATVLLSVTVPENARTGETVLNVGSAVGKSLGEEARCEIFDGNKNGRFRVVYSTPDCVIQVARPLEYSVEPTYNLTLNVTRRSSPEQLYVYVHVRLQDVEGYPPIYNNTCEMPIRSAQQKSRSGELIFDVKTMAEAVTIPGGVVYYNDYTFIETLSSDVYAFSYTTSNDCTVKVVSDVGHAVQIRQYQDLWNANMRCFRCFPSRYSTSSFQFGILNRHSGAPTCTFIENNDLPIPRTKSHFRLVALLTLASTGSHQFTCELPDDFSFTTKLGTGVIGEILHPSVEVHFQPVGCPPDKYGLLCDQNCTCENGARCHGLNGACKCQPGWQGDVCDIPHSTVVITATPSDSRRIYITGSVILRCKAFHLTVENMMWTFPNKTEKWLQGADEDRVRIESVQSEHNGTYECTVVTDKRWIFRTSYELQAVACPPDKTGELCAESCDCPSGASCDRWVGCVCPPGWAGTRCQTPCQAGTYGQGCSSDCRCENHARCAPIDGWCNCTEGWFGRHCNIPCPTGLYGWRCRHDCGCKNNATCHHVDGSCACEPPWTGQLCDVMQTDTSPFPLLLQILIPTILTLLIVAALMALYKRNRANLAGVNNATEEEKRALLELRNMEEDLAQSLQPGWLNRWEKRPNDLTTGDLIGLGAFAQIRKGHLRTAGAKVAVAVKSVRGEDRQFYRAFCREVASLIAVHQTDGHANIIRLYGVITKSTPKCILLEYAAKGDLSLILKQQPRQNGAIPLGDLLRYAVHISCALKELRRLRIAHGDVAARNVLVSGDDVAKLADFGLAHDVYTATAYVSADHEEKGAAELLPLKWMALESLESRKFTCESDTWSFGVLLWEIAAFGDEPVYAHEIQLSCPRLVGILRQGYRLQKPPGCPDRLYDVMKSCWREEPSTRPEPIELEQKLTECRQEIDPLLVMEKETLV</sequence>
<dbReference type="SUPFAM" id="SSF48726">
    <property type="entry name" value="Immunoglobulin"/>
    <property type="match status" value="1"/>
</dbReference>
<dbReference type="InterPro" id="IPR003598">
    <property type="entry name" value="Ig_sub2"/>
</dbReference>
<dbReference type="GeneID" id="118420678"/>
<keyword evidence="7 14" id="KW-0067">ATP-binding</keyword>
<evidence type="ECO:0000256" key="12">
    <source>
        <dbReference type="PROSITE-ProRule" id="PRU00043"/>
    </source>
</evidence>
<comment type="subcellular location">
    <subcellularLocation>
        <location evidence="1">Membrane</location>
        <topology evidence="1">Single-pass type I membrane protein</topology>
    </subcellularLocation>
</comment>
<dbReference type="FunFam" id="2.170.300.10:FF:000041">
    <property type="entry name" value="Tyrosine protein kinase receptor tie-1, putative"/>
    <property type="match status" value="1"/>
</dbReference>
<dbReference type="Pfam" id="PF07714">
    <property type="entry name" value="PK_Tyr_Ser-Thr"/>
    <property type="match status" value="1"/>
</dbReference>
<evidence type="ECO:0000313" key="21">
    <source>
        <dbReference type="Proteomes" id="UP000001554"/>
    </source>
</evidence>
<evidence type="ECO:0000256" key="6">
    <source>
        <dbReference type="ARBA" id="ARBA00022737"/>
    </source>
</evidence>
<feature type="domain" description="EGF-like" evidence="18">
    <location>
        <begin position="320"/>
        <end position="355"/>
    </location>
</feature>
<dbReference type="PRINTS" id="PR00109">
    <property type="entry name" value="TYRKINASE"/>
</dbReference>
<dbReference type="GO" id="GO:0005886">
    <property type="term" value="C:plasma membrane"/>
    <property type="evidence" value="ECO:0000318"/>
    <property type="project" value="GO_Central"/>
</dbReference>
<evidence type="ECO:0000256" key="14">
    <source>
        <dbReference type="PROSITE-ProRule" id="PRU10141"/>
    </source>
</evidence>
<keyword evidence="10 13" id="KW-1015">Disulfide bond</keyword>
<proteinExistence type="predicted"/>
<feature type="domain" description="Protein kinase" evidence="17">
    <location>
        <begin position="657"/>
        <end position="939"/>
    </location>
</feature>
<reference evidence="21" key="1">
    <citation type="journal article" date="2020" name="Nat. Ecol. Evol.">
        <title>Deeply conserved synteny resolves early events in vertebrate evolution.</title>
        <authorList>
            <person name="Simakov O."/>
            <person name="Marletaz F."/>
            <person name="Yue J.X."/>
            <person name="O'Connell B."/>
            <person name="Jenkins J."/>
            <person name="Brandt A."/>
            <person name="Calef R."/>
            <person name="Tung C.H."/>
            <person name="Huang T.K."/>
            <person name="Schmutz J."/>
            <person name="Satoh N."/>
            <person name="Yu J.K."/>
            <person name="Putnam N.H."/>
            <person name="Green R.E."/>
            <person name="Rokhsar D.S."/>
        </authorList>
    </citation>
    <scope>NUCLEOTIDE SEQUENCE [LARGE SCALE GENOMIC DNA]</scope>
    <source>
        <strain evidence="21">S238N-H82</strain>
    </source>
</reference>
<dbReference type="RefSeq" id="XP_035683465.1">
    <property type="nucleotide sequence ID" value="XM_035827572.1"/>
</dbReference>
<organism evidence="21 22">
    <name type="scientific">Branchiostoma floridae</name>
    <name type="common">Florida lancelet</name>
    <name type="synonym">Amphioxus</name>
    <dbReference type="NCBI Taxonomy" id="7739"/>
    <lineage>
        <taxon>Eukaryota</taxon>
        <taxon>Metazoa</taxon>
        <taxon>Chordata</taxon>
        <taxon>Cephalochordata</taxon>
        <taxon>Leptocardii</taxon>
        <taxon>Amphioxiformes</taxon>
        <taxon>Branchiostomatidae</taxon>
        <taxon>Branchiostoma</taxon>
    </lineage>
</organism>
<dbReference type="PRINTS" id="PR00011">
    <property type="entry name" value="EGFLAMININ"/>
</dbReference>
<keyword evidence="14" id="KW-0547">Nucleotide-binding</keyword>
<dbReference type="GO" id="GO:0005509">
    <property type="term" value="F:calcium ion binding"/>
    <property type="evidence" value="ECO:0007669"/>
    <property type="project" value="UniProtKB-UniRule"/>
</dbReference>
<evidence type="ECO:0000256" key="3">
    <source>
        <dbReference type="ARBA" id="ARBA00022553"/>
    </source>
</evidence>
<dbReference type="FunFam" id="1.10.510.10:FF:000593">
    <property type="entry name" value="Uncharacterized protein"/>
    <property type="match status" value="1"/>
</dbReference>
<evidence type="ECO:0000256" key="15">
    <source>
        <dbReference type="SAM" id="Phobius"/>
    </source>
</evidence>
<dbReference type="SUPFAM" id="SSF56112">
    <property type="entry name" value="Protein kinase-like (PK-like)"/>
    <property type="match status" value="1"/>
</dbReference>
<evidence type="ECO:0000256" key="5">
    <source>
        <dbReference type="ARBA" id="ARBA00022729"/>
    </source>
</evidence>
<dbReference type="InterPro" id="IPR007110">
    <property type="entry name" value="Ig-like_dom"/>
</dbReference>
<evidence type="ECO:0000256" key="9">
    <source>
        <dbReference type="ARBA" id="ARBA00023136"/>
    </source>
</evidence>
<dbReference type="InterPro" id="IPR015919">
    <property type="entry name" value="Cadherin-like_sf"/>
</dbReference>
<dbReference type="InterPro" id="IPR013783">
    <property type="entry name" value="Ig-like_fold"/>
</dbReference>
<dbReference type="SUPFAM" id="SSF49313">
    <property type="entry name" value="Cadherin-like"/>
    <property type="match status" value="1"/>
</dbReference>
<dbReference type="InterPro" id="IPR002126">
    <property type="entry name" value="Cadherin-like_dom"/>
</dbReference>
<keyword evidence="3" id="KW-0597">Phosphoprotein</keyword>
<dbReference type="SMART" id="SM00408">
    <property type="entry name" value="IGc2"/>
    <property type="match status" value="1"/>
</dbReference>
<dbReference type="AlphaFoldDB" id="A0A9J7MYG7"/>
<comment type="caution">
    <text evidence="13">Lacks conserved residue(s) required for the propagation of feature annotation.</text>
</comment>
<keyword evidence="9 15" id="KW-0472">Membrane</keyword>
<dbReference type="InterPro" id="IPR000719">
    <property type="entry name" value="Prot_kinase_dom"/>
</dbReference>
<evidence type="ECO:0000256" key="13">
    <source>
        <dbReference type="PROSITE-ProRule" id="PRU00076"/>
    </source>
</evidence>
<name>A0A9J7MYG7_BRAFL</name>
<dbReference type="PROSITE" id="PS01186">
    <property type="entry name" value="EGF_2"/>
    <property type="match status" value="2"/>
</dbReference>
<feature type="chain" id="PRO_5039915414" evidence="16">
    <location>
        <begin position="25"/>
        <end position="947"/>
    </location>
</feature>
<dbReference type="Gene3D" id="2.60.40.10">
    <property type="entry name" value="Immunoglobulins"/>
    <property type="match status" value="1"/>
</dbReference>
<dbReference type="InterPro" id="IPR036179">
    <property type="entry name" value="Ig-like_dom_sf"/>
</dbReference>
<keyword evidence="5 16" id="KW-0732">Signal</keyword>